<evidence type="ECO:0000313" key="1">
    <source>
        <dbReference type="EMBL" id="KPJ21783.1"/>
    </source>
</evidence>
<dbReference type="AlphaFoldDB" id="A0A0P6SK07"/>
<dbReference type="EMBL" id="LHQM01000046">
    <property type="protein sequence ID" value="KPJ21783.1"/>
    <property type="molecule type" value="Genomic_DNA"/>
</dbReference>
<dbReference type="PATRIC" id="fig|119224.3.peg.1325"/>
<reference evidence="1 2" key="1">
    <citation type="submission" date="2015-08" db="EMBL/GenBank/DDBJ databases">
        <title>Genome sequence of Streptococcus phocae subsp. phocae ATCC 51973T isolated from liver specimen obtained from seal.</title>
        <authorList>
            <person name="Avendano-Herrera R."/>
        </authorList>
    </citation>
    <scope>NUCLEOTIDE SEQUENCE [LARGE SCALE GENOMIC DNA]</scope>
    <source>
        <strain evidence="1 2">ATCC 51973</strain>
    </source>
</reference>
<organism evidence="1 2">
    <name type="scientific">Streptococcus phocae</name>
    <dbReference type="NCBI Taxonomy" id="119224"/>
    <lineage>
        <taxon>Bacteria</taxon>
        <taxon>Bacillati</taxon>
        <taxon>Bacillota</taxon>
        <taxon>Bacilli</taxon>
        <taxon>Lactobacillales</taxon>
        <taxon>Streptococcaceae</taxon>
        <taxon>Streptococcus</taxon>
    </lineage>
</organism>
<gene>
    <name evidence="1" type="ORF">AKK44_07875</name>
</gene>
<dbReference type="STRING" id="119224.AKK44_07875"/>
<comment type="caution">
    <text evidence="1">The sequence shown here is derived from an EMBL/GenBank/DDBJ whole genome shotgun (WGS) entry which is preliminary data.</text>
</comment>
<sequence>MKELIDNLCQLTVKRQIHWDTIDNLNIHGMPYSQQFQHILPDKSFFAKSGDRIFIVLYGEVRDFIRLQTVKHYFLQELIGDDIHKVNASEHDIIKLHTIITIT</sequence>
<evidence type="ECO:0000313" key="2">
    <source>
        <dbReference type="Proteomes" id="UP000049578"/>
    </source>
</evidence>
<accession>A0A0P6SK07</accession>
<protein>
    <submittedName>
        <fullName evidence="1">Uncharacterized protein</fullName>
    </submittedName>
</protein>
<name>A0A0P6SK07_9STRE</name>
<keyword evidence="2" id="KW-1185">Reference proteome</keyword>
<dbReference type="RefSeq" id="WP_054279230.1">
    <property type="nucleotide sequence ID" value="NZ_LHQM01000046.1"/>
</dbReference>
<dbReference type="Proteomes" id="UP000049578">
    <property type="component" value="Unassembled WGS sequence"/>
</dbReference>
<proteinExistence type="predicted"/>